<sequence length="189" mass="21472">MFCVVKKSISHLKYLLLLAAFSTAVFAFCFGYFSLYLNISDSIPKGLYVLEKRLPKKNELALFCLNDEFSVIAKERKYLSNGVCNGLAPIGKKAVAKAGDLVKINRFGTYVDNVRIKRSQPLKFDPNGELMPQRFFEKLLDDGEYLFVAEKIYSFDSRYFGIVGKENIIGTIKPVFTYEKGHLFSDLSD</sequence>
<dbReference type="InterPro" id="IPR019533">
    <property type="entry name" value="Peptidase_S26"/>
</dbReference>
<dbReference type="InterPro" id="IPR036286">
    <property type="entry name" value="LexA/Signal_pep-like_sf"/>
</dbReference>
<evidence type="ECO:0000313" key="4">
    <source>
        <dbReference type="Proteomes" id="UP000731465"/>
    </source>
</evidence>
<dbReference type="Proteomes" id="UP000731465">
    <property type="component" value="Unassembled WGS sequence"/>
</dbReference>
<keyword evidence="1" id="KW-0812">Transmembrane</keyword>
<name>A0ABS7DEB1_9GAMM</name>
<reference evidence="3 4" key="1">
    <citation type="submission" date="2021-03" db="EMBL/GenBank/DDBJ databases">
        <title>Succinivibrio sp. nov. isolated from feces of cow.</title>
        <authorList>
            <person name="Choi J.-Y."/>
        </authorList>
    </citation>
    <scope>NUCLEOTIDE SEQUENCE [LARGE SCALE GENOMIC DNA]</scope>
    <source>
        <strain evidence="3 4">AGMB01872</strain>
    </source>
</reference>
<comment type="caution">
    <text evidence="3">The sequence shown here is derived from an EMBL/GenBank/DDBJ whole genome shotgun (WGS) entry which is preliminary data.</text>
</comment>
<dbReference type="EMBL" id="JAGFNY010000003">
    <property type="protein sequence ID" value="MBW7569638.1"/>
    <property type="molecule type" value="Genomic_DNA"/>
</dbReference>
<feature type="domain" description="Peptidase S26" evidence="2">
    <location>
        <begin position="11"/>
        <end position="174"/>
    </location>
</feature>
<dbReference type="Pfam" id="PF10502">
    <property type="entry name" value="Peptidase_S26"/>
    <property type="match status" value="1"/>
</dbReference>
<dbReference type="Gene3D" id="2.10.109.10">
    <property type="entry name" value="Umud Fragment, subunit A"/>
    <property type="match status" value="1"/>
</dbReference>
<keyword evidence="1" id="KW-0472">Membrane</keyword>
<evidence type="ECO:0000256" key="1">
    <source>
        <dbReference type="SAM" id="Phobius"/>
    </source>
</evidence>
<keyword evidence="4" id="KW-1185">Reference proteome</keyword>
<evidence type="ECO:0000313" key="3">
    <source>
        <dbReference type="EMBL" id="MBW7569638.1"/>
    </source>
</evidence>
<protein>
    <submittedName>
        <fullName evidence="3">S26 family signal peptidase</fullName>
    </submittedName>
</protein>
<evidence type="ECO:0000259" key="2">
    <source>
        <dbReference type="Pfam" id="PF10502"/>
    </source>
</evidence>
<accession>A0ABS7DEB1</accession>
<proteinExistence type="predicted"/>
<gene>
    <name evidence="3" type="ORF">J5V48_01890</name>
</gene>
<dbReference type="RefSeq" id="WP_219936450.1">
    <property type="nucleotide sequence ID" value="NZ_JAGFNY010000003.1"/>
</dbReference>
<feature type="transmembrane region" description="Helical" evidence="1">
    <location>
        <begin position="12"/>
        <end position="35"/>
    </location>
</feature>
<dbReference type="SUPFAM" id="SSF51306">
    <property type="entry name" value="LexA/Signal peptidase"/>
    <property type="match status" value="1"/>
</dbReference>
<keyword evidence="1" id="KW-1133">Transmembrane helix</keyword>
<organism evidence="3 4">
    <name type="scientific">Succinivibrio faecicola</name>
    <dbReference type="NCBI Taxonomy" id="2820300"/>
    <lineage>
        <taxon>Bacteria</taxon>
        <taxon>Pseudomonadati</taxon>
        <taxon>Pseudomonadota</taxon>
        <taxon>Gammaproteobacteria</taxon>
        <taxon>Aeromonadales</taxon>
        <taxon>Succinivibrionaceae</taxon>
        <taxon>Succinivibrio</taxon>
    </lineage>
</organism>